<dbReference type="Pfam" id="PF03098">
    <property type="entry name" value="An_peroxidase"/>
    <property type="match status" value="2"/>
</dbReference>
<dbReference type="Gene3D" id="1.10.640.10">
    <property type="entry name" value="Haem peroxidase domain superfamily, animal type"/>
    <property type="match status" value="2"/>
</dbReference>
<gene>
    <name evidence="7" type="ORF">HNY73_016833</name>
</gene>
<keyword evidence="3" id="KW-0560">Oxidoreductase</keyword>
<dbReference type="GO" id="GO:0004601">
    <property type="term" value="F:peroxidase activity"/>
    <property type="evidence" value="ECO:0007669"/>
    <property type="project" value="UniProtKB-KW"/>
</dbReference>
<evidence type="ECO:0000256" key="4">
    <source>
        <dbReference type="ARBA" id="ARBA00022729"/>
    </source>
</evidence>
<dbReference type="InterPro" id="IPR019791">
    <property type="entry name" value="Haem_peroxidase_animal"/>
</dbReference>
<evidence type="ECO:0000313" key="7">
    <source>
        <dbReference type="EMBL" id="KAF8774263.1"/>
    </source>
</evidence>
<keyword evidence="2" id="KW-0964">Secreted</keyword>
<dbReference type="GO" id="GO:0006979">
    <property type="term" value="P:response to oxidative stress"/>
    <property type="evidence" value="ECO:0007669"/>
    <property type="project" value="InterPro"/>
</dbReference>
<keyword evidence="5" id="KW-0479">Metal-binding</keyword>
<organism evidence="7 8">
    <name type="scientific">Argiope bruennichi</name>
    <name type="common">Wasp spider</name>
    <name type="synonym">Aranea bruennichi</name>
    <dbReference type="NCBI Taxonomy" id="94029"/>
    <lineage>
        <taxon>Eukaryota</taxon>
        <taxon>Metazoa</taxon>
        <taxon>Ecdysozoa</taxon>
        <taxon>Arthropoda</taxon>
        <taxon>Chelicerata</taxon>
        <taxon>Arachnida</taxon>
        <taxon>Araneae</taxon>
        <taxon>Araneomorphae</taxon>
        <taxon>Entelegynae</taxon>
        <taxon>Araneoidea</taxon>
        <taxon>Araneidae</taxon>
        <taxon>Argiope</taxon>
    </lineage>
</organism>
<keyword evidence="6" id="KW-0472">Membrane</keyword>
<comment type="subcellular location">
    <subcellularLocation>
        <location evidence="1">Secreted</location>
    </subcellularLocation>
</comment>
<sequence>MNRHLKGLIDSMISLRWHAFNFILVIIIIAADLSSSNRNLTNVERFQRGNQPRRYRRQVFFNGIGNGKPVTPSHRISRIPRISSAELEKFVNRSVAMVERRLGLLEQSIYANGIVLDPGSPSWFAAASAKTKVVAKNISKMALVAEETTRLLANQYKFNKDQILHALPTVDVRGTVLERDCPLTVDFPCRPKKYRAYSGYCNNVQNPRWGNANTAYVRYLSPDYSNHVNSPRQSAAGGPLPGARHVSAVVHSDSERPHPHLTVFLAIFAEFVFHDIFHTSQSAGYRGHRIRCCGVSKNFLHPECYPIIDDDITSKQSFCVNYVRSSNVPRAGCTLGPREQINQVTSFLDGSAIYGSSEEEVKRLRTYKNGLMKTQEGLELLPPDISNPHDCRASALNHKCFLAGDVRVNENVGLMVMHTLWVREHNRIARELLKINPHWTDDHLFEETRRIIGAVLQHVTYSELLPALLGNQVLRQFDLHPQEDSSFYHGYDINLNPGTSNAFAASVGASFYSMMPSHFFLYSQSSALKDRTVPKPDTVGSMQISETHFYPEPLYKEGTLEQVLLGMTNQNAQSMDEFITREMNNNLLEDVEESRSDGGDMDLAAWIIQQGRDHGVPGYLEWRKVCRLSPTVQNFTQLRQIMTKGAAQKIATVYKDVNDIDLFTGGLSEKPVHLKKGDRFWYENDVPPNAFTKDQLQEIRKSSLTRILCDNGGKLVRLLQPSPMLMPDEYLNAFQECEKATQPMDFSKWKTASPVYEIPKETILTSLREAMRQARIRIAAEQEIFSNNIGVAHFRSAEAVHHVFLRPKRQAMLIANKSLILELASHQFMQDVQIKDHEKKPSDADISSMMATLEVQTGGGTVVSSLRSYHSFQVRFGWCNNIQNPHWGKSLVTFQRLLPPRYHDGVSAARAVGRSGRALPSPRLISWTVHYDTDAPHARYSLALMQWGQFLDHDLTLTPMHEALGRKPLDCKACDSATTVHPECLPIPIPIGDPFFPAVHQNASKNCISFARSLAGQLTLGRREQMDQLTSYIDASNMYGSDACEARMLRSNHGGRLNSTKHPFGGKDLLPEDVTNVECRAPSGICFESGDIRASEQPGLTCMHTIWMREHNRIAGILESLNPHWDDETIYQQVRRIVSAMSQHITYTEFLPRVLGEKLMKELDLMSNTYEYDPTCDATIYNEFASAAYRFGHTLLKPMFQRLSAGYKSKTSKQSIRLRTAFFNPEALYERHAIDEVLRGLLSTSVEVFDHSITSEVTNHLFEDSKVPFSGMDLVALNLQRGRDHGLQPYNEYRALCNRTRAKSFDDLKDDIPEHIVQRLKSVYEHVDDIDLFTGGVAEKSMYGALVGPTFGCILSKQFTNLRKCDRFWYETQDPFLRFTQDQLTEIRRTRLSKIFCDNSDTIDTVQMKAFDLPDDFLNPRMPCKNIPSPDLSMWKEKTSCDHQMEGGRINIPMGHSHRISPCVTCSCTKEGMVCQSLKISNCFQLASTYTRETILDDDVCKVQCAFAFRAYPQFETNLDNILGFTVNEK</sequence>
<accession>A0A8T0EJR3</accession>
<dbReference type="FunFam" id="1.10.640.10:FF:000006">
    <property type="entry name" value="Double oxidase: two peroxidase domains"/>
    <property type="match status" value="1"/>
</dbReference>
<dbReference type="CDD" id="cd09823">
    <property type="entry name" value="peroxinectin_like"/>
    <property type="match status" value="2"/>
</dbReference>
<evidence type="ECO:0000256" key="3">
    <source>
        <dbReference type="ARBA" id="ARBA00022559"/>
    </source>
</evidence>
<reference evidence="7" key="2">
    <citation type="submission" date="2020-06" db="EMBL/GenBank/DDBJ databases">
        <authorList>
            <person name="Sheffer M."/>
        </authorList>
    </citation>
    <scope>NUCLEOTIDE SEQUENCE</scope>
</reference>
<dbReference type="EMBL" id="JABXBU010002227">
    <property type="protein sequence ID" value="KAF8774263.1"/>
    <property type="molecule type" value="Genomic_DNA"/>
</dbReference>
<dbReference type="GO" id="GO:0005576">
    <property type="term" value="C:extracellular region"/>
    <property type="evidence" value="ECO:0007669"/>
    <property type="project" value="UniProtKB-SubCell"/>
</dbReference>
<dbReference type="GO" id="GO:0046872">
    <property type="term" value="F:metal ion binding"/>
    <property type="evidence" value="ECO:0007669"/>
    <property type="project" value="UniProtKB-KW"/>
</dbReference>
<dbReference type="PANTHER" id="PTHR11475:SF134">
    <property type="entry name" value="LD42267P"/>
    <property type="match status" value="1"/>
</dbReference>
<protein>
    <submittedName>
        <fullName evidence="7">Peroxidasin like protein</fullName>
    </submittedName>
</protein>
<evidence type="ECO:0000256" key="6">
    <source>
        <dbReference type="SAM" id="Phobius"/>
    </source>
</evidence>
<keyword evidence="5" id="KW-0349">Heme</keyword>
<dbReference type="Proteomes" id="UP000807504">
    <property type="component" value="Unassembled WGS sequence"/>
</dbReference>
<dbReference type="PRINTS" id="PR00457">
    <property type="entry name" value="ANPEROXIDASE"/>
</dbReference>
<dbReference type="PANTHER" id="PTHR11475">
    <property type="entry name" value="OXIDASE/PEROXIDASE"/>
    <property type="match status" value="1"/>
</dbReference>
<feature type="transmembrane region" description="Helical" evidence="6">
    <location>
        <begin position="12"/>
        <end position="31"/>
    </location>
</feature>
<dbReference type="InterPro" id="IPR010255">
    <property type="entry name" value="Haem_peroxidase_sf"/>
</dbReference>
<reference evidence="7" key="1">
    <citation type="journal article" date="2020" name="bioRxiv">
        <title>Chromosome-level reference genome of the European wasp spider Argiope bruennichi: a resource for studies on range expansion and evolutionary adaptation.</title>
        <authorList>
            <person name="Sheffer M.M."/>
            <person name="Hoppe A."/>
            <person name="Krehenwinkel H."/>
            <person name="Uhl G."/>
            <person name="Kuss A.W."/>
            <person name="Jensen L."/>
            <person name="Jensen C."/>
            <person name="Gillespie R.G."/>
            <person name="Hoff K.J."/>
            <person name="Prost S."/>
        </authorList>
    </citation>
    <scope>NUCLEOTIDE SEQUENCE</scope>
</reference>
<dbReference type="InterPro" id="IPR037120">
    <property type="entry name" value="Haem_peroxidase_sf_animal"/>
</dbReference>
<evidence type="ECO:0000256" key="1">
    <source>
        <dbReference type="ARBA" id="ARBA00004613"/>
    </source>
</evidence>
<comment type="caution">
    <text evidence="7">The sequence shown here is derived from an EMBL/GenBank/DDBJ whole genome shotgun (WGS) entry which is preliminary data.</text>
</comment>
<feature type="binding site" description="axial binding residue" evidence="5">
    <location>
        <position position="1193"/>
    </location>
    <ligand>
        <name>heme b</name>
        <dbReference type="ChEBI" id="CHEBI:60344"/>
    </ligand>
    <ligandPart>
        <name>Fe</name>
        <dbReference type="ChEBI" id="CHEBI:18248"/>
    </ligandPart>
</feature>
<keyword evidence="6" id="KW-1133">Transmembrane helix</keyword>
<dbReference type="GO" id="GO:0020037">
    <property type="term" value="F:heme binding"/>
    <property type="evidence" value="ECO:0007669"/>
    <property type="project" value="InterPro"/>
</dbReference>
<dbReference type="PROSITE" id="PS50292">
    <property type="entry name" value="PEROXIDASE_3"/>
    <property type="match status" value="2"/>
</dbReference>
<evidence type="ECO:0000256" key="5">
    <source>
        <dbReference type="PIRSR" id="PIRSR619791-2"/>
    </source>
</evidence>
<dbReference type="FunFam" id="1.10.640.10:FF:000003">
    <property type="entry name" value="chorion peroxidase"/>
    <property type="match status" value="1"/>
</dbReference>
<name>A0A8T0EJR3_ARGBR</name>
<keyword evidence="3" id="KW-0575">Peroxidase</keyword>
<keyword evidence="6" id="KW-0812">Transmembrane</keyword>
<keyword evidence="8" id="KW-1185">Reference proteome</keyword>
<evidence type="ECO:0000313" key="8">
    <source>
        <dbReference type="Proteomes" id="UP000807504"/>
    </source>
</evidence>
<proteinExistence type="predicted"/>
<evidence type="ECO:0000256" key="2">
    <source>
        <dbReference type="ARBA" id="ARBA00022525"/>
    </source>
</evidence>
<dbReference type="SUPFAM" id="SSF48113">
    <property type="entry name" value="Heme-dependent peroxidases"/>
    <property type="match status" value="2"/>
</dbReference>
<keyword evidence="4" id="KW-0732">Signal</keyword>
<keyword evidence="5" id="KW-0408">Iron</keyword>